<comment type="caution">
    <text evidence="1">The sequence shown here is derived from an EMBL/GenBank/DDBJ whole genome shotgun (WGS) entry which is preliminary data.</text>
</comment>
<reference evidence="1" key="2">
    <citation type="submission" date="2020-11" db="EMBL/GenBank/DDBJ databases">
        <authorList>
            <person name="McCartney M.A."/>
            <person name="Auch B."/>
            <person name="Kono T."/>
            <person name="Mallez S."/>
            <person name="Becker A."/>
            <person name="Gohl D.M."/>
            <person name="Silverstein K.A.T."/>
            <person name="Koren S."/>
            <person name="Bechman K.B."/>
            <person name="Herman A."/>
            <person name="Abrahante J.E."/>
            <person name="Garbe J."/>
        </authorList>
    </citation>
    <scope>NUCLEOTIDE SEQUENCE</scope>
    <source>
        <strain evidence="1">Duluth1</strain>
        <tissue evidence="1">Whole animal</tissue>
    </source>
</reference>
<dbReference type="AlphaFoldDB" id="A0A9D4BCI1"/>
<organism evidence="1 2">
    <name type="scientific">Dreissena polymorpha</name>
    <name type="common">Zebra mussel</name>
    <name type="synonym">Mytilus polymorpha</name>
    <dbReference type="NCBI Taxonomy" id="45954"/>
    <lineage>
        <taxon>Eukaryota</taxon>
        <taxon>Metazoa</taxon>
        <taxon>Spiralia</taxon>
        <taxon>Lophotrochozoa</taxon>
        <taxon>Mollusca</taxon>
        <taxon>Bivalvia</taxon>
        <taxon>Autobranchia</taxon>
        <taxon>Heteroconchia</taxon>
        <taxon>Euheterodonta</taxon>
        <taxon>Imparidentia</taxon>
        <taxon>Neoheterodontei</taxon>
        <taxon>Myida</taxon>
        <taxon>Dreissenoidea</taxon>
        <taxon>Dreissenidae</taxon>
        <taxon>Dreissena</taxon>
    </lineage>
</organism>
<evidence type="ECO:0000313" key="1">
    <source>
        <dbReference type="EMBL" id="KAH3689725.1"/>
    </source>
</evidence>
<accession>A0A9D4BCI1</accession>
<proteinExistence type="predicted"/>
<dbReference type="Proteomes" id="UP000828390">
    <property type="component" value="Unassembled WGS sequence"/>
</dbReference>
<evidence type="ECO:0000313" key="2">
    <source>
        <dbReference type="Proteomes" id="UP000828390"/>
    </source>
</evidence>
<gene>
    <name evidence="1" type="ORF">DPMN_192195</name>
</gene>
<sequence length="68" mass="7478">MQAGGMNPANTLNMASGNYSRMGQTVGQSVMGGPATNFVQCILRPINNNCSNNFFVTLMWDAKKWRMC</sequence>
<dbReference type="EMBL" id="JAIWYP010000099">
    <property type="protein sequence ID" value="KAH3689725.1"/>
    <property type="molecule type" value="Genomic_DNA"/>
</dbReference>
<protein>
    <submittedName>
        <fullName evidence="1">Uncharacterized protein</fullName>
    </submittedName>
</protein>
<name>A0A9D4BCI1_DREPO</name>
<reference evidence="1" key="1">
    <citation type="journal article" date="2019" name="bioRxiv">
        <title>The Genome of the Zebra Mussel, Dreissena polymorpha: A Resource for Invasive Species Research.</title>
        <authorList>
            <person name="McCartney M.A."/>
            <person name="Auch B."/>
            <person name="Kono T."/>
            <person name="Mallez S."/>
            <person name="Zhang Y."/>
            <person name="Obille A."/>
            <person name="Becker A."/>
            <person name="Abrahante J.E."/>
            <person name="Garbe J."/>
            <person name="Badalamenti J.P."/>
            <person name="Herman A."/>
            <person name="Mangelson H."/>
            <person name="Liachko I."/>
            <person name="Sullivan S."/>
            <person name="Sone E.D."/>
            <person name="Koren S."/>
            <person name="Silverstein K.A.T."/>
            <person name="Beckman K.B."/>
            <person name="Gohl D.M."/>
        </authorList>
    </citation>
    <scope>NUCLEOTIDE SEQUENCE</scope>
    <source>
        <strain evidence="1">Duluth1</strain>
        <tissue evidence="1">Whole animal</tissue>
    </source>
</reference>
<keyword evidence="2" id="KW-1185">Reference proteome</keyword>